<dbReference type="Proteomes" id="UP000499080">
    <property type="component" value="Unassembled WGS sequence"/>
</dbReference>
<accession>A0A4Y2RFW3</accession>
<keyword evidence="3" id="KW-1185">Reference proteome</keyword>
<dbReference type="OrthoDB" id="6421446at2759"/>
<proteinExistence type="predicted"/>
<feature type="transmembrane region" description="Helical" evidence="1">
    <location>
        <begin position="257"/>
        <end position="280"/>
    </location>
</feature>
<organism evidence="2 3">
    <name type="scientific">Araneus ventricosus</name>
    <name type="common">Orbweaver spider</name>
    <name type="synonym">Epeira ventricosa</name>
    <dbReference type="NCBI Taxonomy" id="182803"/>
    <lineage>
        <taxon>Eukaryota</taxon>
        <taxon>Metazoa</taxon>
        <taxon>Ecdysozoa</taxon>
        <taxon>Arthropoda</taxon>
        <taxon>Chelicerata</taxon>
        <taxon>Arachnida</taxon>
        <taxon>Araneae</taxon>
        <taxon>Araneomorphae</taxon>
        <taxon>Entelegynae</taxon>
        <taxon>Araneoidea</taxon>
        <taxon>Araneidae</taxon>
        <taxon>Araneus</taxon>
    </lineage>
</organism>
<keyword evidence="1" id="KW-0472">Membrane</keyword>
<feature type="transmembrane region" description="Helical" evidence="1">
    <location>
        <begin position="53"/>
        <end position="74"/>
    </location>
</feature>
<evidence type="ECO:0000313" key="2">
    <source>
        <dbReference type="EMBL" id="GBN74280.1"/>
    </source>
</evidence>
<comment type="caution">
    <text evidence="2">The sequence shown here is derived from an EMBL/GenBank/DDBJ whole genome shotgun (WGS) entry which is preliminary data.</text>
</comment>
<protein>
    <recommendedName>
        <fullName evidence="4">Odorant receptor</fullName>
    </recommendedName>
</protein>
<feature type="transmembrane region" description="Helical" evidence="1">
    <location>
        <begin position="292"/>
        <end position="312"/>
    </location>
</feature>
<feature type="transmembrane region" description="Helical" evidence="1">
    <location>
        <begin position="192"/>
        <end position="211"/>
    </location>
</feature>
<dbReference type="EMBL" id="BGPR01016833">
    <property type="protein sequence ID" value="GBN74280.1"/>
    <property type="molecule type" value="Genomic_DNA"/>
</dbReference>
<gene>
    <name evidence="2" type="ORF">AVEN_146466_1</name>
</gene>
<feature type="transmembrane region" description="Helical" evidence="1">
    <location>
        <begin position="139"/>
        <end position="160"/>
    </location>
</feature>
<evidence type="ECO:0008006" key="4">
    <source>
        <dbReference type="Google" id="ProtNLM"/>
    </source>
</evidence>
<evidence type="ECO:0000313" key="3">
    <source>
        <dbReference type="Proteomes" id="UP000499080"/>
    </source>
</evidence>
<keyword evidence="1" id="KW-1133">Transmembrane helix</keyword>
<dbReference type="AlphaFoldDB" id="A0A4Y2RFW3"/>
<reference evidence="2 3" key="1">
    <citation type="journal article" date="2019" name="Sci. Rep.">
        <title>Orb-weaving spider Araneus ventricosus genome elucidates the spidroin gene catalogue.</title>
        <authorList>
            <person name="Kono N."/>
            <person name="Nakamura H."/>
            <person name="Ohtoshi R."/>
            <person name="Moran D.A.P."/>
            <person name="Shinohara A."/>
            <person name="Yoshida Y."/>
            <person name="Fujiwara M."/>
            <person name="Mori M."/>
            <person name="Tomita M."/>
            <person name="Arakawa K."/>
        </authorList>
    </citation>
    <scope>NUCLEOTIDE SEQUENCE [LARGE SCALE GENOMIC DNA]</scope>
</reference>
<keyword evidence="1" id="KW-0812">Transmembrane</keyword>
<evidence type="ECO:0000256" key="1">
    <source>
        <dbReference type="SAM" id="Phobius"/>
    </source>
</evidence>
<sequence length="393" mass="45300">MRNISNQQHSNEVLFVKKSKSEQKPSRGYGMLNVVLRIYGIEDSKELPLPYKIIYHLVVVFMHLMPIYITSRYILLCIYFKVEVEIACGCIISSVCPLALHYSIKSKRSLFKCLINHYRKLEVDPKNTFKSRRTTKINVILSAIVTMSLVAATVSTFIMAPQKQFTRSYLYFIHFEENALLFSIRFFATQMIYAYLYVFPCTIAVMSSVIYHEFSELLHRFHESLVRHCTSLNRDKILQHMKIHTVLFRLAHQLQDAISSTSFFVLCTQMTVMFYTIAIFVLNKNQVIPPALICRSVLILLMAPASVVAVVLCASRISSCCQKIATIIILLRDRLIMQDFYDVDTLSCLNSMKAKQFPMMTAWCVAELTPDVMLEMFGSLFSYSLLILNLKKV</sequence>
<name>A0A4Y2RFW3_ARAVE</name>